<dbReference type="GO" id="GO:0004366">
    <property type="term" value="F:glycerol-3-phosphate O-acyltransferase activity"/>
    <property type="evidence" value="ECO:0007669"/>
    <property type="project" value="EnsemblFungi"/>
</dbReference>
<dbReference type="FunCoup" id="A0A1D2VE87">
    <property type="interactions" value="93"/>
</dbReference>
<reference evidence="5" key="1">
    <citation type="submission" date="2016-05" db="EMBL/GenBank/DDBJ databases">
        <title>Comparative genomics of biotechnologically important yeasts.</title>
        <authorList>
            <consortium name="DOE Joint Genome Institute"/>
            <person name="Riley R."/>
            <person name="Haridas S."/>
            <person name="Wolfe K.H."/>
            <person name="Lopes M.R."/>
            <person name="Hittinger C.T."/>
            <person name="Goker M."/>
            <person name="Salamov A."/>
            <person name="Wisecaver J."/>
            <person name="Long T.M."/>
            <person name="Aerts A.L."/>
            <person name="Barry K."/>
            <person name="Choi C."/>
            <person name="Clum A."/>
            <person name="Coughlan A.Y."/>
            <person name="Deshpande S."/>
            <person name="Douglass A.P."/>
            <person name="Hanson S.J."/>
            <person name="Klenk H.-P."/>
            <person name="Labutti K."/>
            <person name="Lapidus A."/>
            <person name="Lindquist E."/>
            <person name="Lipzen A."/>
            <person name="Meier-Kolthoff J.P."/>
            <person name="Ohm R.A."/>
            <person name="Otillar R.P."/>
            <person name="Pangilinan J."/>
            <person name="Peng Y."/>
            <person name="Rokas A."/>
            <person name="Rosa C.A."/>
            <person name="Scheuner C."/>
            <person name="Sibirny A.A."/>
            <person name="Slot J.C."/>
            <person name="Stielow J.B."/>
            <person name="Sun H."/>
            <person name="Kurtzman C.P."/>
            <person name="Blackwell M."/>
            <person name="Grigoriev I.V."/>
            <person name="Jeffries T.W."/>
        </authorList>
    </citation>
    <scope>NUCLEOTIDE SEQUENCE [LARGE SCALE GENOMIC DNA]</scope>
    <source>
        <strain evidence="5">DSM 1968</strain>
    </source>
</reference>
<keyword evidence="2" id="KW-1133">Transmembrane helix</keyword>
<evidence type="ECO:0000259" key="3">
    <source>
        <dbReference type="SMART" id="SM00563"/>
    </source>
</evidence>
<feature type="domain" description="Phospholipid/glycerol acyltransferase" evidence="3">
    <location>
        <begin position="45"/>
        <end position="259"/>
    </location>
</feature>
<dbReference type="PANTHER" id="PTHR31605">
    <property type="entry name" value="GLYCEROL-3-PHOSPHATE O-ACYLTRANSFERASE 1"/>
    <property type="match status" value="1"/>
</dbReference>
<dbReference type="GO" id="GO:0008654">
    <property type="term" value="P:phospholipid biosynthetic process"/>
    <property type="evidence" value="ECO:0007669"/>
    <property type="project" value="EnsemblFungi"/>
</dbReference>
<dbReference type="STRING" id="1344418.A0A1D2VE87"/>
<keyword evidence="5" id="KW-1185">Reference proteome</keyword>
<accession>A0A1D2VE87</accession>
<dbReference type="GO" id="GO:0016287">
    <property type="term" value="F:glycerone-phosphate O-acyltransferase activity"/>
    <property type="evidence" value="ECO:0007669"/>
    <property type="project" value="EnsemblFungi"/>
</dbReference>
<name>A0A1D2VE87_9ASCO</name>
<dbReference type="GO" id="GO:0005783">
    <property type="term" value="C:endoplasmic reticulum"/>
    <property type="evidence" value="ECO:0007669"/>
    <property type="project" value="EnsemblFungi"/>
</dbReference>
<keyword evidence="2" id="KW-0472">Membrane</keyword>
<feature type="transmembrane region" description="Helical" evidence="2">
    <location>
        <begin position="459"/>
        <end position="482"/>
    </location>
</feature>
<dbReference type="Pfam" id="PF01553">
    <property type="entry name" value="Acyltransferase"/>
    <property type="match status" value="1"/>
</dbReference>
<sequence>YKESTFFQLLWYDFILWLLSRIFDCFFREIRPRGAFRVPKTGPLIFVAAPHANQFIDPVILMNQVKQQCGRRISFLIAANSLKRLVIGFLAKSALSIGVNRPQDNLKFVNGKIFVKDLDNNPTIITGVDTAFTKDCTIKGLIALPSSLGTAVIQEIVSDTELIIKKPFDLRKNSNKIRNLLTTGTTFKIAKKVDQNVVYKKVFNHLSHNHCIGIFPEGGSHDRTTLLPLKAGVAIMALGAMANDANCNVKIIPCGMNYFHPHKYRSRAVIEFGHPIDIPRELVEKYSNSETHNDSVTELLKIVSDGLKSVTVECPDFETLMVVQTVRRLYSNNFANKLPLPLIIELNRRLVKGYDHFKKLKQVEILKEKILEYNKQLNHLHIPDHLVEDAKIDIPRNMCLLIYRSIKLLLLAILALPGTILFSPIFIATKKISKKKAAEALANSTVKIKANDVIATWKILISMVFAPLLYTFYATISAWYCYKYHLDYFRKWGLTLVFIGIYLLSCLVTYAALYVGDQGMDLFKSLRPLYLSVIDPIELNNLKLYRKELSIEITDFINEFGPELYPDFNLLEQRDKYLNKGNKTKKGGDKNKVMDSDDEEEELKTMALRRRRVAKKRREVGKERSGSVSSSTDI</sequence>
<dbReference type="AlphaFoldDB" id="A0A1D2VE87"/>
<feature type="transmembrane region" description="Helical" evidence="2">
    <location>
        <begin position="408"/>
        <end position="427"/>
    </location>
</feature>
<protein>
    <recommendedName>
        <fullName evidence="3">Phospholipid/glycerol acyltransferase domain-containing protein</fullName>
    </recommendedName>
</protein>
<feature type="compositionally biased region" description="Basic residues" evidence="1">
    <location>
        <begin position="607"/>
        <end position="619"/>
    </location>
</feature>
<dbReference type="SMART" id="SM00563">
    <property type="entry name" value="PlsC"/>
    <property type="match status" value="1"/>
</dbReference>
<feature type="transmembrane region" description="Helical" evidence="2">
    <location>
        <begin position="494"/>
        <end position="515"/>
    </location>
</feature>
<keyword evidence="2" id="KW-0812">Transmembrane</keyword>
<dbReference type="RefSeq" id="XP_020046311.1">
    <property type="nucleotide sequence ID" value="XM_020189527.1"/>
</dbReference>
<gene>
    <name evidence="4" type="ORF">ASCRUDRAFT_18217</name>
</gene>
<dbReference type="EMBL" id="KV454483">
    <property type="protein sequence ID" value="ODV60004.1"/>
    <property type="molecule type" value="Genomic_DNA"/>
</dbReference>
<evidence type="ECO:0000256" key="1">
    <source>
        <dbReference type="SAM" id="MobiDB-lite"/>
    </source>
</evidence>
<feature type="non-terminal residue" evidence="4">
    <location>
        <position position="1"/>
    </location>
</feature>
<organism evidence="4 5">
    <name type="scientific">Ascoidea rubescens DSM 1968</name>
    <dbReference type="NCBI Taxonomy" id="1344418"/>
    <lineage>
        <taxon>Eukaryota</taxon>
        <taxon>Fungi</taxon>
        <taxon>Dikarya</taxon>
        <taxon>Ascomycota</taxon>
        <taxon>Saccharomycotina</taxon>
        <taxon>Saccharomycetes</taxon>
        <taxon>Ascoideaceae</taxon>
        <taxon>Ascoidea</taxon>
    </lineage>
</organism>
<dbReference type="InterPro" id="IPR002123">
    <property type="entry name" value="Plipid/glycerol_acylTrfase"/>
</dbReference>
<feature type="region of interest" description="Disordered" evidence="1">
    <location>
        <begin position="581"/>
        <end position="634"/>
    </location>
</feature>
<evidence type="ECO:0000313" key="4">
    <source>
        <dbReference type="EMBL" id="ODV60004.1"/>
    </source>
</evidence>
<feature type="non-terminal residue" evidence="4">
    <location>
        <position position="634"/>
    </location>
</feature>
<dbReference type="CDD" id="cd07992">
    <property type="entry name" value="LPLAT_AAK14816-like"/>
    <property type="match status" value="1"/>
</dbReference>
<dbReference type="InParanoid" id="A0A1D2VE87"/>
<proteinExistence type="predicted"/>
<evidence type="ECO:0000256" key="2">
    <source>
        <dbReference type="SAM" id="Phobius"/>
    </source>
</evidence>
<dbReference type="OrthoDB" id="2427554at2759"/>
<feature type="compositionally biased region" description="Basic and acidic residues" evidence="1">
    <location>
        <begin position="586"/>
        <end position="595"/>
    </location>
</feature>
<dbReference type="InterPro" id="IPR052744">
    <property type="entry name" value="GPAT/DAPAT"/>
</dbReference>
<dbReference type="GeneID" id="30963163"/>
<dbReference type="SUPFAM" id="SSF69593">
    <property type="entry name" value="Glycerol-3-phosphate (1)-acyltransferase"/>
    <property type="match status" value="1"/>
</dbReference>
<evidence type="ECO:0000313" key="5">
    <source>
        <dbReference type="Proteomes" id="UP000095038"/>
    </source>
</evidence>
<dbReference type="PANTHER" id="PTHR31605:SF0">
    <property type="entry name" value="GLYCEROL-3-PHOSPHATE O-ACYLTRANSFERASE 1"/>
    <property type="match status" value="1"/>
</dbReference>
<dbReference type="Proteomes" id="UP000095038">
    <property type="component" value="Unassembled WGS sequence"/>
</dbReference>